<name>A0A517ZJ29_9PLAN</name>
<accession>A0A517ZJ29</accession>
<dbReference type="RefSeq" id="WP_145374533.1">
    <property type="nucleotide sequence ID" value="NZ_CAXBED010000321.1"/>
</dbReference>
<proteinExistence type="predicted"/>
<gene>
    <name evidence="1" type="ORF">Mal52_09520</name>
</gene>
<protein>
    <submittedName>
        <fullName evidence="1">Uncharacterized protein</fullName>
    </submittedName>
</protein>
<dbReference type="EMBL" id="CP036276">
    <property type="protein sequence ID" value="QDU42490.1"/>
    <property type="molecule type" value="Genomic_DNA"/>
</dbReference>
<keyword evidence="2" id="KW-1185">Reference proteome</keyword>
<organism evidence="1 2">
    <name type="scientific">Symmachiella dynata</name>
    <dbReference type="NCBI Taxonomy" id="2527995"/>
    <lineage>
        <taxon>Bacteria</taxon>
        <taxon>Pseudomonadati</taxon>
        <taxon>Planctomycetota</taxon>
        <taxon>Planctomycetia</taxon>
        <taxon>Planctomycetales</taxon>
        <taxon>Planctomycetaceae</taxon>
        <taxon>Symmachiella</taxon>
    </lineage>
</organism>
<evidence type="ECO:0000313" key="2">
    <source>
        <dbReference type="Proteomes" id="UP000319383"/>
    </source>
</evidence>
<dbReference type="Proteomes" id="UP000319383">
    <property type="component" value="Chromosome"/>
</dbReference>
<evidence type="ECO:0000313" key="1">
    <source>
        <dbReference type="EMBL" id="QDU42490.1"/>
    </source>
</evidence>
<sequence>MDKVIGSLASHRAAAAEEVVRHIEQYFKRNDFEVITDEVVEYLSIQPVTLLMEGQVIFESGFPKSASWKARLTLDNDQLRFARLSISDGEQFDSLSE</sequence>
<dbReference type="KEGG" id="sdyn:Mal52_09520"/>
<reference evidence="1 2" key="1">
    <citation type="submission" date="2019-02" db="EMBL/GenBank/DDBJ databases">
        <title>Deep-cultivation of Planctomycetes and their phenomic and genomic characterization uncovers novel biology.</title>
        <authorList>
            <person name="Wiegand S."/>
            <person name="Jogler M."/>
            <person name="Boedeker C."/>
            <person name="Pinto D."/>
            <person name="Vollmers J."/>
            <person name="Rivas-Marin E."/>
            <person name="Kohn T."/>
            <person name="Peeters S.H."/>
            <person name="Heuer A."/>
            <person name="Rast P."/>
            <person name="Oberbeckmann S."/>
            <person name="Bunk B."/>
            <person name="Jeske O."/>
            <person name="Meyerdierks A."/>
            <person name="Storesund J.E."/>
            <person name="Kallscheuer N."/>
            <person name="Luecker S."/>
            <person name="Lage O.M."/>
            <person name="Pohl T."/>
            <person name="Merkel B.J."/>
            <person name="Hornburger P."/>
            <person name="Mueller R.-W."/>
            <person name="Bruemmer F."/>
            <person name="Labrenz M."/>
            <person name="Spormann A.M."/>
            <person name="Op den Camp H."/>
            <person name="Overmann J."/>
            <person name="Amann R."/>
            <person name="Jetten M.S.M."/>
            <person name="Mascher T."/>
            <person name="Medema M.H."/>
            <person name="Devos D.P."/>
            <person name="Kaster A.-K."/>
            <person name="Ovreas L."/>
            <person name="Rohde M."/>
            <person name="Galperin M.Y."/>
            <person name="Jogler C."/>
        </authorList>
    </citation>
    <scope>NUCLEOTIDE SEQUENCE [LARGE SCALE GENOMIC DNA]</scope>
    <source>
        <strain evidence="1 2">Mal52</strain>
    </source>
</reference>
<dbReference type="AlphaFoldDB" id="A0A517ZJ29"/>